<organism evidence="7 8">
    <name type="scientific">Apatococcus fuscideae</name>
    <dbReference type="NCBI Taxonomy" id="2026836"/>
    <lineage>
        <taxon>Eukaryota</taxon>
        <taxon>Viridiplantae</taxon>
        <taxon>Chlorophyta</taxon>
        <taxon>core chlorophytes</taxon>
        <taxon>Trebouxiophyceae</taxon>
        <taxon>Chlorellales</taxon>
        <taxon>Chlorellaceae</taxon>
        <taxon>Apatococcus</taxon>
    </lineage>
</organism>
<evidence type="ECO:0000313" key="8">
    <source>
        <dbReference type="Proteomes" id="UP001485043"/>
    </source>
</evidence>
<keyword evidence="3" id="KW-0342">GTP-binding</keyword>
<evidence type="ECO:0000256" key="4">
    <source>
        <dbReference type="PROSITE-ProRule" id="PRU01052"/>
    </source>
</evidence>
<evidence type="ECO:0000259" key="6">
    <source>
        <dbReference type="PROSITE" id="PS51715"/>
    </source>
</evidence>
<dbReference type="Proteomes" id="UP001485043">
    <property type="component" value="Unassembled WGS sequence"/>
</dbReference>
<protein>
    <recommendedName>
        <fullName evidence="6">GB1/RHD3-type G domain-containing protein</fullName>
    </recommendedName>
</protein>
<accession>A0AAW1THV8</accession>
<feature type="chain" id="PRO_5043889728" description="GB1/RHD3-type G domain-containing protein" evidence="5">
    <location>
        <begin position="21"/>
        <end position="611"/>
    </location>
</feature>
<dbReference type="AlphaFoldDB" id="A0AAW1THV8"/>
<keyword evidence="1" id="KW-0547">Nucleotide-binding</keyword>
<dbReference type="Gene3D" id="3.40.50.300">
    <property type="entry name" value="P-loop containing nucleotide triphosphate hydrolases"/>
    <property type="match status" value="1"/>
</dbReference>
<dbReference type="SUPFAM" id="SSF48340">
    <property type="entry name" value="Interferon-induced guanylate-binding protein 1 (GBP1), C-terminal domain"/>
    <property type="match status" value="1"/>
</dbReference>
<evidence type="ECO:0000256" key="5">
    <source>
        <dbReference type="SAM" id="SignalP"/>
    </source>
</evidence>
<dbReference type="Pfam" id="PF02263">
    <property type="entry name" value="GBP"/>
    <property type="match status" value="1"/>
</dbReference>
<feature type="domain" description="GB1/RHD3-type G" evidence="6">
    <location>
        <begin position="57"/>
        <end position="171"/>
    </location>
</feature>
<dbReference type="InterPro" id="IPR030386">
    <property type="entry name" value="G_GB1_RHD3_dom"/>
</dbReference>
<keyword evidence="8" id="KW-1185">Reference proteome</keyword>
<dbReference type="SUPFAM" id="SSF52540">
    <property type="entry name" value="P-loop containing nucleoside triphosphate hydrolases"/>
    <property type="match status" value="1"/>
</dbReference>
<reference evidence="7 8" key="1">
    <citation type="journal article" date="2024" name="Nat. Commun.">
        <title>Phylogenomics reveals the evolutionary origins of lichenization in chlorophyte algae.</title>
        <authorList>
            <person name="Puginier C."/>
            <person name="Libourel C."/>
            <person name="Otte J."/>
            <person name="Skaloud P."/>
            <person name="Haon M."/>
            <person name="Grisel S."/>
            <person name="Petersen M."/>
            <person name="Berrin J.G."/>
            <person name="Delaux P.M."/>
            <person name="Dal Grande F."/>
            <person name="Keller J."/>
        </authorList>
    </citation>
    <scope>NUCLEOTIDE SEQUENCE [LARGE SCALE GENOMIC DNA]</scope>
    <source>
        <strain evidence="7 8">SAG 2523</strain>
    </source>
</reference>
<name>A0AAW1THV8_9CHLO</name>
<evidence type="ECO:0000313" key="7">
    <source>
        <dbReference type="EMBL" id="KAK9868066.1"/>
    </source>
</evidence>
<evidence type="ECO:0000256" key="2">
    <source>
        <dbReference type="ARBA" id="ARBA00022801"/>
    </source>
</evidence>
<dbReference type="PANTHER" id="PTHR10751">
    <property type="entry name" value="GUANYLATE BINDING PROTEIN"/>
    <property type="match status" value="1"/>
</dbReference>
<evidence type="ECO:0000256" key="3">
    <source>
        <dbReference type="ARBA" id="ARBA00023134"/>
    </source>
</evidence>
<dbReference type="GO" id="GO:0005525">
    <property type="term" value="F:GTP binding"/>
    <property type="evidence" value="ECO:0007669"/>
    <property type="project" value="UniProtKB-KW"/>
</dbReference>
<dbReference type="InterPro" id="IPR036543">
    <property type="entry name" value="Guanylate-bd_C_sf"/>
</dbReference>
<keyword evidence="2" id="KW-0378">Hydrolase</keyword>
<evidence type="ECO:0000256" key="1">
    <source>
        <dbReference type="ARBA" id="ARBA00022741"/>
    </source>
</evidence>
<comment type="caution">
    <text evidence="7">The sequence shown here is derived from an EMBL/GenBank/DDBJ whole genome shotgun (WGS) entry which is preliminary data.</text>
</comment>
<dbReference type="InterPro" id="IPR027417">
    <property type="entry name" value="P-loop_NTPase"/>
</dbReference>
<feature type="signal peptide" evidence="5">
    <location>
        <begin position="1"/>
        <end position="20"/>
    </location>
</feature>
<dbReference type="EMBL" id="JALJOV010000047">
    <property type="protein sequence ID" value="KAK9868066.1"/>
    <property type="molecule type" value="Genomic_DNA"/>
</dbReference>
<comment type="similarity">
    <text evidence="4">Belongs to the TRAFAC class dynamin-like GTPase superfamily. GB1/RHD3 GTPase family.</text>
</comment>
<dbReference type="InterPro" id="IPR015894">
    <property type="entry name" value="Guanylate-bd_N"/>
</dbReference>
<gene>
    <name evidence="7" type="ORF">WJX84_001038</name>
</gene>
<dbReference type="GO" id="GO:0003924">
    <property type="term" value="F:GTPase activity"/>
    <property type="evidence" value="ECO:0007669"/>
    <property type="project" value="InterPro"/>
</dbReference>
<sequence>MTSILKAFLCFLVVAAAALAGPTESDLRKPLPIVHPVEGHTRLQLDQEGLSALRSITTPVVPVVVIGPYRSGKSFLLNQLLGVGCDEGFGVGHTRSTQTKGVWVWGQPTPLRLPSGQDLSLVFIDTEGFESTGKADAYDDRIFALSALISSLLIYNLPEAIRESDIQKLSFAVDLAEGFYSQSQGAEKAPMDAANMLWLIQRDFLEGASLQAMLAQALSAVDNPAKDRDIEQVNRIRQSLQVMAANSSTFGLRQPHLARTRLCELPDEDLDPGYVRQRGELHDLVNRLAKPKVVNGAALNGTGLARLIEQMVTALNARDIPTAGSILEHFNKELMYKVQEEHERRLGQVQLPADEGALQRSHEAAVLHALARFDAEKFGNLGQGGAGPLRGSLTNVLIKQLDTRVTANRLASTEACNRLEQECEDGLEREQKVHLPSTSRFAAHYQRCRLKFDVGCIGPARADQAGRLDKAWKREERRFRQDYNDKLFNGLILVLLLDIVVSRFLLKSNLLESIGWILFVFLQVYPKLYLSGGSMYDSSWWQLLVQGWELMVYNPILDLEQTWQILIPTGLLAYICWKCWQKYLRPRWSKRKARSKTLPLHTAGPPRDLDV</sequence>
<dbReference type="PROSITE" id="PS51715">
    <property type="entry name" value="G_GB1_RHD3"/>
    <property type="match status" value="1"/>
</dbReference>
<proteinExistence type="inferred from homology"/>
<keyword evidence="5" id="KW-0732">Signal</keyword>